<protein>
    <recommendedName>
        <fullName evidence="1">Methyltransferase type 11 domain-containing protein</fullName>
    </recommendedName>
</protein>
<feature type="domain" description="Methyltransferase type 11" evidence="1">
    <location>
        <begin position="4"/>
        <end position="50"/>
    </location>
</feature>
<name>A0ABM6PVP5_9FLAO</name>
<dbReference type="RefSeq" id="WP_208890025.1">
    <property type="nucleotide sequence ID" value="NZ_CP019336.1"/>
</dbReference>
<dbReference type="CDD" id="cd02440">
    <property type="entry name" value="AdoMet_MTases"/>
    <property type="match status" value="1"/>
</dbReference>
<evidence type="ECO:0000259" key="1">
    <source>
        <dbReference type="Pfam" id="PF08241"/>
    </source>
</evidence>
<dbReference type="Proteomes" id="UP000232721">
    <property type="component" value="Chromosome"/>
</dbReference>
<gene>
    <name evidence="2" type="ORF">BTO15_00920</name>
</gene>
<dbReference type="SUPFAM" id="SSF53335">
    <property type="entry name" value="S-adenosyl-L-methionine-dependent methyltransferases"/>
    <property type="match status" value="1"/>
</dbReference>
<dbReference type="InterPro" id="IPR013216">
    <property type="entry name" value="Methyltransf_11"/>
</dbReference>
<reference evidence="2 3" key="1">
    <citation type="submission" date="2017-02" db="EMBL/GenBank/DDBJ databases">
        <title>Trade-off between light-utilization and light-protection in marine flavobacteria.</title>
        <authorList>
            <person name="Kumagai Y."/>
            <person name="Yoshizawa S."/>
            <person name="Kogure K."/>
            <person name="Iwasaki W."/>
        </authorList>
    </citation>
    <scope>NUCLEOTIDE SEQUENCE [LARGE SCALE GENOMIC DNA]</scope>
    <source>
        <strain evidence="2 3">KCTC 23670</strain>
    </source>
</reference>
<organism evidence="2 3">
    <name type="scientific">Polaribacter sejongensis</name>
    <dbReference type="NCBI Taxonomy" id="985043"/>
    <lineage>
        <taxon>Bacteria</taxon>
        <taxon>Pseudomonadati</taxon>
        <taxon>Bacteroidota</taxon>
        <taxon>Flavobacteriia</taxon>
        <taxon>Flavobacteriales</taxon>
        <taxon>Flavobacteriaceae</taxon>
    </lineage>
</organism>
<dbReference type="EMBL" id="CP019336">
    <property type="protein sequence ID" value="AUC20760.1"/>
    <property type="molecule type" value="Genomic_DNA"/>
</dbReference>
<dbReference type="Gene3D" id="3.40.50.150">
    <property type="entry name" value="Vaccinia Virus protein VP39"/>
    <property type="match status" value="1"/>
</dbReference>
<evidence type="ECO:0000313" key="2">
    <source>
        <dbReference type="EMBL" id="AUC20760.1"/>
    </source>
</evidence>
<evidence type="ECO:0000313" key="3">
    <source>
        <dbReference type="Proteomes" id="UP000232721"/>
    </source>
</evidence>
<dbReference type="Pfam" id="PF08241">
    <property type="entry name" value="Methyltransf_11"/>
    <property type="match status" value="1"/>
</dbReference>
<dbReference type="InterPro" id="IPR029063">
    <property type="entry name" value="SAM-dependent_MTases_sf"/>
</dbReference>
<keyword evidence="3" id="KW-1185">Reference proteome</keyword>
<sequence>MKKIDITEIDYNKNSFDVILCSHVLSVVKNDKKAIKELYRVLKPNGTLILQTYIFKKYEKTFEDFNIKTNDERYKAYGKHYLQRCYGKDFTERFLKEGFSVDIYDPKKFFTVNEIKKYGIQNSGVIYLFTK</sequence>
<accession>A0ABM6PVP5</accession>
<proteinExistence type="predicted"/>